<organism evidence="1 2">
    <name type="scientific">Nitrosomonas europaea (strain ATCC 19718 / CIP 103999 / KCTC 2705 / NBRC 14298)</name>
    <dbReference type="NCBI Taxonomy" id="228410"/>
    <lineage>
        <taxon>Bacteria</taxon>
        <taxon>Pseudomonadati</taxon>
        <taxon>Pseudomonadota</taxon>
        <taxon>Betaproteobacteria</taxon>
        <taxon>Nitrosomonadales</taxon>
        <taxon>Nitrosomonadaceae</taxon>
        <taxon>Nitrosomonas</taxon>
    </lineage>
</organism>
<dbReference type="eggNOG" id="ENOG50315HW">
    <property type="taxonomic scope" value="Bacteria"/>
</dbReference>
<name>Q82U65_NITEU</name>
<dbReference type="GeneID" id="87104805"/>
<protein>
    <submittedName>
        <fullName evidence="1">Uncharacterized protein</fullName>
    </submittedName>
</protein>
<evidence type="ECO:0000313" key="1">
    <source>
        <dbReference type="EMBL" id="CAD85552.1"/>
    </source>
</evidence>
<accession>Q82U65</accession>
<proteinExistence type="predicted"/>
<dbReference type="RefSeq" id="WP_011112198.1">
    <property type="nucleotide sequence ID" value="NC_004757.1"/>
</dbReference>
<sequence length="123" mass="13996">MNKPSSARLIILAFLVSMLTNTFGWSFNGKVFTHELAHHHYRELFLMYPDAHLELHHALDDSVDLDAATHLCLHAAGQFQPFYLPASLQINTADVREMTPEIADSSFPETIPDRLYHPPRLLS</sequence>
<gene>
    <name evidence="1" type="ordered locus">NE1641</name>
</gene>
<reference evidence="1 2" key="1">
    <citation type="journal article" date="2003" name="J. Bacteriol.">
        <title>Complete genome sequence of the ammonia-oxidizing bacterium and obligate chemolithoautotroph Nitrosomonas europaea.</title>
        <authorList>
            <person name="Chain P."/>
            <person name="Lamerdin J."/>
            <person name="Larimer F."/>
            <person name="Regala W."/>
            <person name="Land M."/>
            <person name="Hauser L."/>
            <person name="Hooper A."/>
            <person name="Klotz M."/>
            <person name="Norton J."/>
            <person name="Sayavedra-Soto L."/>
            <person name="Arciero D."/>
            <person name="Hommes N."/>
            <person name="Whittaker M."/>
            <person name="Arp D."/>
        </authorList>
    </citation>
    <scope>NUCLEOTIDE SEQUENCE [LARGE SCALE GENOMIC DNA]</scope>
    <source>
        <strain evidence="2">ATCC 19718 / CIP 103999 / KCTC 2705 / NBRC 14298</strain>
    </source>
</reference>
<evidence type="ECO:0000313" key="2">
    <source>
        <dbReference type="Proteomes" id="UP000001416"/>
    </source>
</evidence>
<dbReference type="AlphaFoldDB" id="Q82U65"/>
<keyword evidence="2" id="KW-1185">Reference proteome</keyword>
<dbReference type="OrthoDB" id="8561955at2"/>
<dbReference type="KEGG" id="neu:NE1641"/>
<dbReference type="STRING" id="228410.NE1641"/>
<dbReference type="EMBL" id="AL954747">
    <property type="protein sequence ID" value="CAD85552.1"/>
    <property type="molecule type" value="Genomic_DNA"/>
</dbReference>
<dbReference type="HOGENOM" id="CLU_134377_0_0_4"/>
<dbReference type="Proteomes" id="UP000001416">
    <property type="component" value="Chromosome"/>
</dbReference>